<evidence type="ECO:0000313" key="4">
    <source>
        <dbReference type="EMBL" id="KAK6587851.1"/>
    </source>
</evidence>
<dbReference type="AlphaFoldDB" id="A0AAV9XZI0"/>
<organism evidence="4 5">
    <name type="scientific">Cryptosporidium xiaoi</name>
    <dbReference type="NCBI Taxonomy" id="659607"/>
    <lineage>
        <taxon>Eukaryota</taxon>
        <taxon>Sar</taxon>
        <taxon>Alveolata</taxon>
        <taxon>Apicomplexa</taxon>
        <taxon>Conoidasida</taxon>
        <taxon>Coccidia</taxon>
        <taxon>Eucoccidiorida</taxon>
        <taxon>Eimeriorina</taxon>
        <taxon>Cryptosporidiidae</taxon>
        <taxon>Cryptosporidium</taxon>
    </lineage>
</organism>
<name>A0AAV9XZI0_9CRYT</name>
<feature type="chain" id="PRO_5043810404" evidence="3">
    <location>
        <begin position="20"/>
        <end position="498"/>
    </location>
</feature>
<dbReference type="PROSITE" id="PS51257">
    <property type="entry name" value="PROKAR_LIPOPROTEIN"/>
    <property type="match status" value="1"/>
</dbReference>
<sequence length="498" mass="55797">MFLLGIKLIFLSSLFTVSCVKNLSDKLGVLNSEEFQNIGRVNVGKIDLIEATSLYESEEVLNKLVLATKRQQELKEREINIKAAIGSNLHKLNAIGELLQLLIEKTSLEITGVVSELKDVLKESEIAKNQFLMQQNYKVIPTQKLPLAEYSEEELDEFSKFSNGVYQGLDCPLSCSPSICDNKPNGPTHCFKAETLKDGSFSSTCVPFINSKTLTCPKDFIRCALSQPSRGNLYEILEAPNTNLERKEAAEQEKRRSIAVPGRNMHQCLRLLVVSKKTSCNIDNIFAAVDESRQLIVPNGNSIFPKIKGDIAIFEDVQVKKAGKYRLCLLQFYQDPNVSGGEGARIMGSDTIGELAVLTATSDNNETNTEIETVEKTENKKINIDSKNEFNEKDYQSSNERENTGVEPEHKEHDAGANEVEKKPDKDNNSKEIDDNSSGVFWYVLPIIVILISSGAGFAYYYYINNKEIIDSKFKSFSFFNKITSEESQTLQEKIKNS</sequence>
<protein>
    <submittedName>
        <fullName evidence="4">Uncharacterized protein</fullName>
    </submittedName>
</protein>
<dbReference type="EMBL" id="JAWDEY010000036">
    <property type="protein sequence ID" value="KAK6587851.1"/>
    <property type="molecule type" value="Genomic_DNA"/>
</dbReference>
<keyword evidence="3" id="KW-0732">Signal</keyword>
<evidence type="ECO:0000256" key="2">
    <source>
        <dbReference type="SAM" id="Phobius"/>
    </source>
</evidence>
<feature type="transmembrane region" description="Helical" evidence="2">
    <location>
        <begin position="440"/>
        <end position="463"/>
    </location>
</feature>
<reference evidence="4 5" key="1">
    <citation type="submission" date="2023-10" db="EMBL/GenBank/DDBJ databases">
        <title>Comparative genomics analysis reveals potential genetic determinants of host preference in Cryptosporidium xiaoi.</title>
        <authorList>
            <person name="Xiao L."/>
            <person name="Li J."/>
        </authorList>
    </citation>
    <scope>NUCLEOTIDE SEQUENCE [LARGE SCALE GENOMIC DNA]</scope>
    <source>
        <strain evidence="4 5">52996</strain>
    </source>
</reference>
<evidence type="ECO:0000256" key="1">
    <source>
        <dbReference type="SAM" id="MobiDB-lite"/>
    </source>
</evidence>
<keyword evidence="2" id="KW-0472">Membrane</keyword>
<dbReference type="Proteomes" id="UP001311799">
    <property type="component" value="Unassembled WGS sequence"/>
</dbReference>
<proteinExistence type="predicted"/>
<keyword evidence="5" id="KW-1185">Reference proteome</keyword>
<evidence type="ECO:0000313" key="5">
    <source>
        <dbReference type="Proteomes" id="UP001311799"/>
    </source>
</evidence>
<feature type="signal peptide" evidence="3">
    <location>
        <begin position="1"/>
        <end position="19"/>
    </location>
</feature>
<keyword evidence="2" id="KW-0812">Transmembrane</keyword>
<feature type="region of interest" description="Disordered" evidence="1">
    <location>
        <begin position="382"/>
        <end position="432"/>
    </location>
</feature>
<gene>
    <name evidence="4" type="ORF">RS030_81307</name>
</gene>
<evidence type="ECO:0000256" key="3">
    <source>
        <dbReference type="SAM" id="SignalP"/>
    </source>
</evidence>
<keyword evidence="2" id="KW-1133">Transmembrane helix</keyword>
<comment type="caution">
    <text evidence="4">The sequence shown here is derived from an EMBL/GenBank/DDBJ whole genome shotgun (WGS) entry which is preliminary data.</text>
</comment>
<accession>A0AAV9XZI0</accession>